<evidence type="ECO:0000313" key="2">
    <source>
        <dbReference type="EMBL" id="RZF48005.1"/>
    </source>
</evidence>
<reference evidence="2 3" key="1">
    <citation type="journal article" date="2017" name="Gigascience">
        <title>Genome sequence of the small brown planthopper, Laodelphax striatellus.</title>
        <authorList>
            <person name="Zhu J."/>
            <person name="Jiang F."/>
            <person name="Wang X."/>
            <person name="Yang P."/>
            <person name="Bao Y."/>
            <person name="Zhao W."/>
            <person name="Wang W."/>
            <person name="Lu H."/>
            <person name="Wang Q."/>
            <person name="Cui N."/>
            <person name="Li J."/>
            <person name="Chen X."/>
            <person name="Luo L."/>
            <person name="Yu J."/>
            <person name="Kang L."/>
            <person name="Cui F."/>
        </authorList>
    </citation>
    <scope>NUCLEOTIDE SEQUENCE [LARGE SCALE GENOMIC DNA]</scope>
    <source>
        <strain evidence="2">Lst14</strain>
    </source>
</reference>
<evidence type="ECO:0000313" key="3">
    <source>
        <dbReference type="Proteomes" id="UP000291343"/>
    </source>
</evidence>
<dbReference type="InterPro" id="IPR011705">
    <property type="entry name" value="BACK"/>
</dbReference>
<dbReference type="Proteomes" id="UP000291343">
    <property type="component" value="Unassembled WGS sequence"/>
</dbReference>
<name>A0A482XPD8_LAOST</name>
<dbReference type="SMART" id="SM00225">
    <property type="entry name" value="BTB"/>
    <property type="match status" value="1"/>
</dbReference>
<dbReference type="PANTHER" id="PTHR45774:SF4">
    <property type="entry name" value="AXUNDEAD, ISOFORM F"/>
    <property type="match status" value="1"/>
</dbReference>
<protein>
    <recommendedName>
        <fullName evidence="1">BTB domain-containing protein</fullName>
    </recommendedName>
</protein>
<dbReference type="PROSITE" id="PS50097">
    <property type="entry name" value="BTB"/>
    <property type="match status" value="1"/>
</dbReference>
<keyword evidence="3" id="KW-1185">Reference proteome</keyword>
<organism evidence="2 3">
    <name type="scientific">Laodelphax striatellus</name>
    <name type="common">Small brown planthopper</name>
    <name type="synonym">Delphax striatella</name>
    <dbReference type="NCBI Taxonomy" id="195883"/>
    <lineage>
        <taxon>Eukaryota</taxon>
        <taxon>Metazoa</taxon>
        <taxon>Ecdysozoa</taxon>
        <taxon>Arthropoda</taxon>
        <taxon>Hexapoda</taxon>
        <taxon>Insecta</taxon>
        <taxon>Pterygota</taxon>
        <taxon>Neoptera</taxon>
        <taxon>Paraneoptera</taxon>
        <taxon>Hemiptera</taxon>
        <taxon>Auchenorrhyncha</taxon>
        <taxon>Fulgoroidea</taxon>
        <taxon>Delphacidae</taxon>
        <taxon>Criomorphinae</taxon>
        <taxon>Laodelphax</taxon>
    </lineage>
</organism>
<dbReference type="CDD" id="cd18186">
    <property type="entry name" value="BTB_POZ_ZBTB_KLHL-like"/>
    <property type="match status" value="1"/>
</dbReference>
<dbReference type="Gene3D" id="3.30.710.10">
    <property type="entry name" value="Potassium Channel Kv1.1, Chain A"/>
    <property type="match status" value="1"/>
</dbReference>
<sequence>MSLITPPSEGEKPFNERFKLLFDDDVTSDCEFVVGLRDPTTIKGHRLIFSLASEKFKGLLKEESVIRIDDLEPEEFQGMKLFIYTGKVIFVSAIKTLLMYIAAQKFDIIELCRQCIKHIMTETTPFEVLEFYEHCQSRNISEFDETCCRIIQEKTDDVFKSEYFSSAKIETVNMILELPSMKLASELELFDYFEKWAMAEATRKQLGVEEMGSVFNSLKKHIRFLTMSWEVFASKPAKSSFLTEHEKKLIGLNIMNLGSSPYPEHLSIVQQPRDFKTFNVDAKKISNTFSIFFGSGSVNSPSLQCSAFIFNAFNYDWCIKLFQISGNLCFLVKPTNLTSYTYLFSFRSELNVLARKESDNLLIENTCSCAYTRSTYNNTKNQFGMLFAVIPLKKLKSNCFLRGNKVYIEGTFIIEHIKG</sequence>
<comment type="caution">
    <text evidence="2">The sequence shown here is derived from an EMBL/GenBank/DDBJ whole genome shotgun (WGS) entry which is preliminary data.</text>
</comment>
<dbReference type="PANTHER" id="PTHR45774">
    <property type="entry name" value="BTB/POZ DOMAIN-CONTAINING"/>
    <property type="match status" value="1"/>
</dbReference>
<gene>
    <name evidence="2" type="ORF">LSTR_LSTR002071</name>
</gene>
<dbReference type="Pfam" id="PF07707">
    <property type="entry name" value="BACK"/>
    <property type="match status" value="1"/>
</dbReference>
<evidence type="ECO:0000259" key="1">
    <source>
        <dbReference type="PROSITE" id="PS50097"/>
    </source>
</evidence>
<dbReference type="OrthoDB" id="6621423at2759"/>
<dbReference type="Pfam" id="PF00651">
    <property type="entry name" value="BTB"/>
    <property type="match status" value="1"/>
</dbReference>
<dbReference type="GO" id="GO:0005829">
    <property type="term" value="C:cytosol"/>
    <property type="evidence" value="ECO:0007669"/>
    <property type="project" value="TreeGrafter"/>
</dbReference>
<dbReference type="EMBL" id="QKKF02002849">
    <property type="protein sequence ID" value="RZF48005.1"/>
    <property type="molecule type" value="Genomic_DNA"/>
</dbReference>
<dbReference type="Gene3D" id="1.25.40.420">
    <property type="match status" value="1"/>
</dbReference>
<dbReference type="SUPFAM" id="SSF54695">
    <property type="entry name" value="POZ domain"/>
    <property type="match status" value="1"/>
</dbReference>
<dbReference type="InterPro" id="IPR000210">
    <property type="entry name" value="BTB/POZ_dom"/>
</dbReference>
<proteinExistence type="predicted"/>
<feature type="domain" description="BTB" evidence="1">
    <location>
        <begin position="28"/>
        <end position="92"/>
    </location>
</feature>
<dbReference type="SMR" id="A0A482XPD8"/>
<dbReference type="STRING" id="195883.A0A482XPD8"/>
<accession>A0A482XPD8</accession>
<dbReference type="AlphaFoldDB" id="A0A482XPD8"/>
<dbReference type="InParanoid" id="A0A482XPD8"/>
<dbReference type="InterPro" id="IPR011333">
    <property type="entry name" value="SKP1/BTB/POZ_sf"/>
</dbReference>
<dbReference type="GO" id="GO:0022008">
    <property type="term" value="P:neurogenesis"/>
    <property type="evidence" value="ECO:0007669"/>
    <property type="project" value="TreeGrafter"/>
</dbReference>